<protein>
    <submittedName>
        <fullName evidence="8">ABC transporter permease</fullName>
    </submittedName>
</protein>
<organism evidence="8 9">
    <name type="scientific">Patiriisocius marinus</name>
    <dbReference type="NCBI Taxonomy" id="1397112"/>
    <lineage>
        <taxon>Bacteria</taxon>
        <taxon>Pseudomonadati</taxon>
        <taxon>Bacteroidota</taxon>
        <taxon>Flavobacteriia</taxon>
        <taxon>Flavobacteriales</taxon>
        <taxon>Flavobacteriaceae</taxon>
        <taxon>Patiriisocius</taxon>
    </lineage>
</organism>
<dbReference type="GO" id="GO:0140359">
    <property type="term" value="F:ABC-type transporter activity"/>
    <property type="evidence" value="ECO:0007669"/>
    <property type="project" value="InterPro"/>
</dbReference>
<feature type="transmembrane region" description="Helical" evidence="6">
    <location>
        <begin position="339"/>
        <end position="358"/>
    </location>
</feature>
<name>A0A5J4IXS1_9FLAO</name>
<keyword evidence="2" id="KW-1003">Cell membrane</keyword>
<dbReference type="GO" id="GO:0005886">
    <property type="term" value="C:plasma membrane"/>
    <property type="evidence" value="ECO:0007669"/>
    <property type="project" value="UniProtKB-SubCell"/>
</dbReference>
<gene>
    <name evidence="8" type="primary">natB</name>
    <name evidence="8" type="ORF">ULMA_18540</name>
</gene>
<keyword evidence="4 6" id="KW-1133">Transmembrane helix</keyword>
<dbReference type="Gene3D" id="3.40.190.10">
    <property type="entry name" value="Periplasmic binding protein-like II"/>
    <property type="match status" value="1"/>
</dbReference>
<comment type="subcellular location">
    <subcellularLocation>
        <location evidence="1">Cell membrane</location>
        <topology evidence="1">Multi-pass membrane protein</topology>
    </subcellularLocation>
</comment>
<evidence type="ECO:0000313" key="9">
    <source>
        <dbReference type="Proteomes" id="UP000326509"/>
    </source>
</evidence>
<dbReference type="AlphaFoldDB" id="A0A5J4IXS1"/>
<evidence type="ECO:0000256" key="6">
    <source>
        <dbReference type="SAM" id="Phobius"/>
    </source>
</evidence>
<feature type="domain" description="ABC-2 type transporter transmembrane" evidence="7">
    <location>
        <begin position="19"/>
        <end position="413"/>
    </location>
</feature>
<feature type="transmembrane region" description="Helical" evidence="6">
    <location>
        <begin position="299"/>
        <end position="319"/>
    </location>
</feature>
<evidence type="ECO:0000256" key="1">
    <source>
        <dbReference type="ARBA" id="ARBA00004651"/>
    </source>
</evidence>
<keyword evidence="3 6" id="KW-0812">Transmembrane</keyword>
<dbReference type="InterPro" id="IPR051449">
    <property type="entry name" value="ABC-2_transporter_component"/>
</dbReference>
<dbReference type="Proteomes" id="UP000326509">
    <property type="component" value="Unassembled WGS sequence"/>
</dbReference>
<keyword evidence="9" id="KW-1185">Reference proteome</keyword>
<dbReference type="OrthoDB" id="9768837at2"/>
<feature type="transmembrane region" description="Helical" evidence="6">
    <location>
        <begin position="370"/>
        <end position="389"/>
    </location>
</feature>
<evidence type="ECO:0000313" key="8">
    <source>
        <dbReference type="EMBL" id="GER59746.1"/>
    </source>
</evidence>
<sequence>MNHLPLIIKREYLNKVRNKSFIIMTFLSPLIFVGIFALVGYLSSVNNDNVRNISVYDESGMFINSFEDTETVKYKILTSGTLDEAKKVTENDKSYGLLHIPKTENLVQLANATTFYSEESPAISVMNKMERTIETKVNNARLKQANIDAEKIKELRVDLEIKQESFAGERTSEVGSIAKLIFGGAAGYLLFMFIIIYGNMIMRSVIEEKTSRIVEVIISSVKPIKLLLGKIIGTSLAGVTQFVAWVILIGVLSSVVALVFGIDPGAMQGQQQEMLLQSQGVESGSPDFMLQVMDAYNSLPLVNLIVMFLLFFIGGYLLYASLYAAIGAAVDSETDTQQFMMPILMPLILAVYVGFFTVIENPHGTVSQVFSYIPFTSPVVMLMRIPFGVPVWQQILSVVILFVTFIGIVWFAAKIYRVGILMYGKKASYKEIAKWLKY</sequence>
<feature type="transmembrane region" description="Helical" evidence="6">
    <location>
        <begin position="21"/>
        <end position="42"/>
    </location>
</feature>
<accession>A0A5J4IXS1</accession>
<dbReference type="InterPro" id="IPR013525">
    <property type="entry name" value="ABC2_TM"/>
</dbReference>
<evidence type="ECO:0000256" key="3">
    <source>
        <dbReference type="ARBA" id="ARBA00022692"/>
    </source>
</evidence>
<evidence type="ECO:0000256" key="5">
    <source>
        <dbReference type="ARBA" id="ARBA00023136"/>
    </source>
</evidence>
<dbReference type="RefSeq" id="WP_151674200.1">
    <property type="nucleotide sequence ID" value="NZ_BKCG01000004.1"/>
</dbReference>
<feature type="transmembrane region" description="Helical" evidence="6">
    <location>
        <begin position="242"/>
        <end position="262"/>
    </location>
</feature>
<evidence type="ECO:0000256" key="4">
    <source>
        <dbReference type="ARBA" id="ARBA00022989"/>
    </source>
</evidence>
<proteinExistence type="predicted"/>
<reference evidence="8 9" key="1">
    <citation type="submission" date="2019-08" db="EMBL/GenBank/DDBJ databases">
        <title>Draft genome sequence of Ulvibacter marinus type strain NBRC 109484.</title>
        <authorList>
            <person name="Kawano K."/>
            <person name="Ushijima N."/>
            <person name="Kihara M."/>
            <person name="Itoh H."/>
        </authorList>
    </citation>
    <scope>NUCLEOTIDE SEQUENCE [LARGE SCALE GENOMIC DNA]</scope>
    <source>
        <strain evidence="8 9">NBRC 109484</strain>
    </source>
</reference>
<dbReference type="PANTHER" id="PTHR30294">
    <property type="entry name" value="MEMBRANE COMPONENT OF ABC TRANSPORTER YHHJ-RELATED"/>
    <property type="match status" value="1"/>
</dbReference>
<evidence type="ECO:0000256" key="2">
    <source>
        <dbReference type="ARBA" id="ARBA00022475"/>
    </source>
</evidence>
<dbReference type="EMBL" id="BKCG01000004">
    <property type="protein sequence ID" value="GER59746.1"/>
    <property type="molecule type" value="Genomic_DNA"/>
</dbReference>
<dbReference type="SUPFAM" id="SSF53850">
    <property type="entry name" value="Periplasmic binding protein-like II"/>
    <property type="match status" value="1"/>
</dbReference>
<dbReference type="PANTHER" id="PTHR30294:SF29">
    <property type="entry name" value="MULTIDRUG ABC TRANSPORTER PERMEASE YBHS-RELATED"/>
    <property type="match status" value="1"/>
</dbReference>
<keyword evidence="5 6" id="KW-0472">Membrane</keyword>
<evidence type="ECO:0000259" key="7">
    <source>
        <dbReference type="Pfam" id="PF12698"/>
    </source>
</evidence>
<feature type="transmembrane region" description="Helical" evidence="6">
    <location>
        <begin position="180"/>
        <end position="201"/>
    </location>
</feature>
<feature type="transmembrane region" description="Helical" evidence="6">
    <location>
        <begin position="395"/>
        <end position="416"/>
    </location>
</feature>
<dbReference type="Pfam" id="PF12698">
    <property type="entry name" value="ABC2_membrane_3"/>
    <property type="match status" value="1"/>
</dbReference>
<comment type="caution">
    <text evidence="8">The sequence shown here is derived from an EMBL/GenBank/DDBJ whole genome shotgun (WGS) entry which is preliminary data.</text>
</comment>